<dbReference type="OrthoDB" id="4336306at2"/>
<dbReference type="RefSeq" id="WP_136729242.1">
    <property type="nucleotide sequence ID" value="NZ_SUMC01000077.1"/>
</dbReference>
<reference evidence="1 2" key="1">
    <citation type="submission" date="2019-04" db="EMBL/GenBank/DDBJ databases">
        <title>Streptomyces oryziradicis sp. nov., a novel actinomycete isolated from rhizosphere soil of rice (Oryza sativa L.).</title>
        <authorList>
            <person name="Li C."/>
        </authorList>
    </citation>
    <scope>NUCLEOTIDE SEQUENCE [LARGE SCALE GENOMIC DNA]</scope>
    <source>
        <strain evidence="1 2">NEAU-C40</strain>
    </source>
</reference>
<name>A0A4U0RZA7_9ACTN</name>
<protein>
    <submittedName>
        <fullName evidence="1">Uncharacterized protein</fullName>
    </submittedName>
</protein>
<dbReference type="Proteomes" id="UP000305778">
    <property type="component" value="Unassembled WGS sequence"/>
</dbReference>
<evidence type="ECO:0000313" key="2">
    <source>
        <dbReference type="Proteomes" id="UP000305778"/>
    </source>
</evidence>
<evidence type="ECO:0000313" key="1">
    <source>
        <dbReference type="EMBL" id="TKA00977.1"/>
    </source>
</evidence>
<gene>
    <name evidence="1" type="ORF">FCI23_41370</name>
</gene>
<dbReference type="AlphaFoldDB" id="A0A4U0RZA7"/>
<dbReference type="EMBL" id="SUMC01000077">
    <property type="protein sequence ID" value="TKA00977.1"/>
    <property type="molecule type" value="Genomic_DNA"/>
</dbReference>
<accession>A0A4U0RZA7</accession>
<proteinExistence type="predicted"/>
<comment type="caution">
    <text evidence="1">The sequence shown here is derived from an EMBL/GenBank/DDBJ whole genome shotgun (WGS) entry which is preliminary data.</text>
</comment>
<organism evidence="1 2">
    <name type="scientific">Actinacidiphila oryziradicis</name>
    <dbReference type="NCBI Taxonomy" id="2571141"/>
    <lineage>
        <taxon>Bacteria</taxon>
        <taxon>Bacillati</taxon>
        <taxon>Actinomycetota</taxon>
        <taxon>Actinomycetes</taxon>
        <taxon>Kitasatosporales</taxon>
        <taxon>Streptomycetaceae</taxon>
        <taxon>Actinacidiphila</taxon>
    </lineage>
</organism>
<keyword evidence="2" id="KW-1185">Reference proteome</keyword>
<sequence length="100" mass="10531">MAEQLAAETAAAAQPTAQVAGRPVLLVPHRGPGVAEDALPPEYQKILAVVRRAGAPVATRQVGEALGLEVTVRGRLEPLRGKLSKLAGRGWLLNSHRATR</sequence>